<organism evidence="2 3">
    <name type="scientific">Batillaria attramentaria</name>
    <dbReference type="NCBI Taxonomy" id="370345"/>
    <lineage>
        <taxon>Eukaryota</taxon>
        <taxon>Metazoa</taxon>
        <taxon>Spiralia</taxon>
        <taxon>Lophotrochozoa</taxon>
        <taxon>Mollusca</taxon>
        <taxon>Gastropoda</taxon>
        <taxon>Caenogastropoda</taxon>
        <taxon>Sorbeoconcha</taxon>
        <taxon>Cerithioidea</taxon>
        <taxon>Batillariidae</taxon>
        <taxon>Batillaria</taxon>
    </lineage>
</organism>
<evidence type="ECO:0000313" key="3">
    <source>
        <dbReference type="Proteomes" id="UP001519460"/>
    </source>
</evidence>
<proteinExistence type="predicted"/>
<accession>A0ABD0L423</accession>
<name>A0ABD0L423_9CAEN</name>
<evidence type="ECO:0000313" key="2">
    <source>
        <dbReference type="EMBL" id="KAK7494162.1"/>
    </source>
</evidence>
<gene>
    <name evidence="2" type="ORF">BaRGS_00014635</name>
</gene>
<dbReference type="Proteomes" id="UP001519460">
    <property type="component" value="Unassembled WGS sequence"/>
</dbReference>
<keyword evidence="3" id="KW-1185">Reference proteome</keyword>
<protein>
    <submittedName>
        <fullName evidence="2">Uncharacterized protein</fullName>
    </submittedName>
</protein>
<feature type="compositionally biased region" description="Polar residues" evidence="1">
    <location>
        <begin position="53"/>
        <end position="66"/>
    </location>
</feature>
<comment type="caution">
    <text evidence="2">The sequence shown here is derived from an EMBL/GenBank/DDBJ whole genome shotgun (WGS) entry which is preliminary data.</text>
</comment>
<evidence type="ECO:0000256" key="1">
    <source>
        <dbReference type="SAM" id="MobiDB-lite"/>
    </source>
</evidence>
<dbReference type="AlphaFoldDB" id="A0ABD0L423"/>
<feature type="region of interest" description="Disordered" evidence="1">
    <location>
        <begin position="36"/>
        <end position="90"/>
    </location>
</feature>
<reference evidence="2 3" key="1">
    <citation type="journal article" date="2023" name="Sci. Data">
        <title>Genome assembly of the Korean intertidal mud-creeper Batillaria attramentaria.</title>
        <authorList>
            <person name="Patra A.K."/>
            <person name="Ho P.T."/>
            <person name="Jun S."/>
            <person name="Lee S.J."/>
            <person name="Kim Y."/>
            <person name="Won Y.J."/>
        </authorList>
    </citation>
    <scope>NUCLEOTIDE SEQUENCE [LARGE SCALE GENOMIC DNA]</scope>
    <source>
        <strain evidence="2">Wonlab-2016</strain>
    </source>
</reference>
<dbReference type="EMBL" id="JACVVK020000086">
    <property type="protein sequence ID" value="KAK7494162.1"/>
    <property type="molecule type" value="Genomic_DNA"/>
</dbReference>
<sequence length="131" mass="14230">MERLSAQCMYGLHTRCEEGGVTERGRKVGRYKGVLQHSTTPLSGERPPHQRPRQMTVSPLVHSSTCPKAGTIESFSSPGKPFTGRGGPGYHSGLGLQGQVTLDNLPGMIGSLVRLKRDVTKVVRLICFTDI</sequence>